<evidence type="ECO:0000256" key="5">
    <source>
        <dbReference type="ARBA" id="ARBA00023136"/>
    </source>
</evidence>
<comment type="subcellular location">
    <subcellularLocation>
        <location evidence="1">Membrane</location>
        <topology evidence="1">Multi-pass membrane protein</topology>
    </subcellularLocation>
</comment>
<evidence type="ECO:0000256" key="2">
    <source>
        <dbReference type="ARBA" id="ARBA00022475"/>
    </source>
</evidence>
<dbReference type="PANTHER" id="PTHR34857">
    <property type="entry name" value="SLL0384 PROTEIN"/>
    <property type="match status" value="1"/>
</dbReference>
<dbReference type="CDD" id="cd16914">
    <property type="entry name" value="EcfT"/>
    <property type="match status" value="1"/>
</dbReference>
<organism evidence="7">
    <name type="scientific">bioreactor metagenome</name>
    <dbReference type="NCBI Taxonomy" id="1076179"/>
    <lineage>
        <taxon>unclassified sequences</taxon>
        <taxon>metagenomes</taxon>
        <taxon>ecological metagenomes</taxon>
    </lineage>
</organism>
<evidence type="ECO:0000256" key="1">
    <source>
        <dbReference type="ARBA" id="ARBA00004141"/>
    </source>
</evidence>
<evidence type="ECO:0000256" key="3">
    <source>
        <dbReference type="ARBA" id="ARBA00022692"/>
    </source>
</evidence>
<proteinExistence type="predicted"/>
<feature type="transmembrane region" description="Helical" evidence="6">
    <location>
        <begin position="82"/>
        <end position="103"/>
    </location>
</feature>
<evidence type="ECO:0008006" key="8">
    <source>
        <dbReference type="Google" id="ProtNLM"/>
    </source>
</evidence>
<name>A0A645B4Z5_9ZZZZ</name>
<dbReference type="GO" id="GO:0005886">
    <property type="term" value="C:plasma membrane"/>
    <property type="evidence" value="ECO:0007669"/>
    <property type="project" value="UniProtKB-ARBA"/>
</dbReference>
<keyword evidence="3 6" id="KW-0812">Transmembrane</keyword>
<protein>
    <recommendedName>
        <fullName evidence="8">Energy-coupling factor transporter transmembrane protein EcfT</fullName>
    </recommendedName>
</protein>
<accession>A0A645B4Z5</accession>
<feature type="transmembrane region" description="Helical" evidence="6">
    <location>
        <begin position="213"/>
        <end position="232"/>
    </location>
</feature>
<sequence>MRAILRQKLDFRTKLFMTVVISYTLLLGNLQQRYLIVAVAASLLPYILFVSEKRYKEALKGGVLILVASIIQKYFLYNATGMLASLFLFIAMLVLRMLPGLLMGKYTLVSTDMSDLVYSLKKMKIPDEIVIPMTVMARFFYAVREDYSQIKDAMYLHGLTTKRLIFNPLKLFEYRTVPLLMCLTRTADEVGISALTRGMEIGIRRSSISAAKIKGIDAIFFLLMFLLIGFYIRGKYA</sequence>
<feature type="transmembrane region" description="Helical" evidence="6">
    <location>
        <begin position="12"/>
        <end position="28"/>
    </location>
</feature>
<dbReference type="InterPro" id="IPR003339">
    <property type="entry name" value="ABC/ECF_trnsptr_transmembrane"/>
</dbReference>
<gene>
    <name evidence="7" type="ORF">SDC9_106983</name>
</gene>
<dbReference type="Pfam" id="PF02361">
    <property type="entry name" value="CbiQ"/>
    <property type="match status" value="1"/>
</dbReference>
<dbReference type="PANTHER" id="PTHR34857:SF2">
    <property type="entry name" value="SLL0384 PROTEIN"/>
    <property type="match status" value="1"/>
</dbReference>
<keyword evidence="5 6" id="KW-0472">Membrane</keyword>
<comment type="caution">
    <text evidence="7">The sequence shown here is derived from an EMBL/GenBank/DDBJ whole genome shotgun (WGS) entry which is preliminary data.</text>
</comment>
<dbReference type="InterPro" id="IPR051611">
    <property type="entry name" value="ECF_transporter_component"/>
</dbReference>
<reference evidence="7" key="1">
    <citation type="submission" date="2019-08" db="EMBL/GenBank/DDBJ databases">
        <authorList>
            <person name="Kucharzyk K."/>
            <person name="Murdoch R.W."/>
            <person name="Higgins S."/>
            <person name="Loffler F."/>
        </authorList>
    </citation>
    <scope>NUCLEOTIDE SEQUENCE</scope>
</reference>
<evidence type="ECO:0000256" key="4">
    <source>
        <dbReference type="ARBA" id="ARBA00022989"/>
    </source>
</evidence>
<dbReference type="EMBL" id="VSSQ01017645">
    <property type="protein sequence ID" value="MPM60136.1"/>
    <property type="molecule type" value="Genomic_DNA"/>
</dbReference>
<dbReference type="AlphaFoldDB" id="A0A645B4Z5"/>
<feature type="transmembrane region" description="Helical" evidence="6">
    <location>
        <begin position="34"/>
        <end position="51"/>
    </location>
</feature>
<evidence type="ECO:0000313" key="7">
    <source>
        <dbReference type="EMBL" id="MPM60136.1"/>
    </source>
</evidence>
<evidence type="ECO:0000256" key="6">
    <source>
        <dbReference type="SAM" id="Phobius"/>
    </source>
</evidence>
<keyword evidence="2" id="KW-1003">Cell membrane</keyword>
<keyword evidence="4 6" id="KW-1133">Transmembrane helix</keyword>